<keyword evidence="14" id="KW-0732">Signal</keyword>
<accession>A0A494RMX9</accession>
<evidence type="ECO:0000256" key="13">
    <source>
        <dbReference type="SAM" id="MobiDB-lite"/>
    </source>
</evidence>
<keyword evidence="8 12" id="KW-0798">TonB box</keyword>
<dbReference type="AlphaFoldDB" id="A0A494RMX9"/>
<comment type="subcellular location">
    <subcellularLocation>
        <location evidence="1 11">Cell outer membrane</location>
        <topology evidence="1 11">Multi-pass membrane protein</topology>
    </subcellularLocation>
</comment>
<dbReference type="Proteomes" id="UP000276984">
    <property type="component" value="Chromosome"/>
</dbReference>
<feature type="compositionally biased region" description="Polar residues" evidence="13">
    <location>
        <begin position="721"/>
        <end position="737"/>
    </location>
</feature>
<dbReference type="InterPro" id="IPR039426">
    <property type="entry name" value="TonB-dep_rcpt-like"/>
</dbReference>
<feature type="domain" description="TonB-dependent receptor-like beta-barrel" evidence="15">
    <location>
        <begin position="272"/>
        <end position="710"/>
    </location>
</feature>
<keyword evidence="9 11" id="KW-0472">Membrane</keyword>
<evidence type="ECO:0000259" key="15">
    <source>
        <dbReference type="Pfam" id="PF00593"/>
    </source>
</evidence>
<dbReference type="InterPro" id="IPR012910">
    <property type="entry name" value="Plug_dom"/>
</dbReference>
<keyword evidence="18" id="KW-1185">Reference proteome</keyword>
<dbReference type="RefSeq" id="WP_121482529.1">
    <property type="nucleotide sequence ID" value="NZ_CP032707.1"/>
</dbReference>
<gene>
    <name evidence="17" type="ORF">D8I30_09490</name>
</gene>
<keyword evidence="17" id="KW-0675">Receptor</keyword>
<evidence type="ECO:0000256" key="11">
    <source>
        <dbReference type="PROSITE-ProRule" id="PRU01360"/>
    </source>
</evidence>
<feature type="region of interest" description="Disordered" evidence="13">
    <location>
        <begin position="721"/>
        <end position="747"/>
    </location>
</feature>
<evidence type="ECO:0000256" key="8">
    <source>
        <dbReference type="ARBA" id="ARBA00023077"/>
    </source>
</evidence>
<protein>
    <submittedName>
        <fullName evidence="17">TonB-dependent receptor</fullName>
    </submittedName>
</protein>
<evidence type="ECO:0000313" key="18">
    <source>
        <dbReference type="Proteomes" id="UP000276984"/>
    </source>
</evidence>
<evidence type="ECO:0000256" key="5">
    <source>
        <dbReference type="ARBA" id="ARBA00022692"/>
    </source>
</evidence>
<evidence type="ECO:0000256" key="2">
    <source>
        <dbReference type="ARBA" id="ARBA00022448"/>
    </source>
</evidence>
<feature type="signal peptide" evidence="14">
    <location>
        <begin position="1"/>
        <end position="23"/>
    </location>
</feature>
<evidence type="ECO:0000256" key="6">
    <source>
        <dbReference type="ARBA" id="ARBA00023004"/>
    </source>
</evidence>
<dbReference type="GO" id="GO:0006826">
    <property type="term" value="P:iron ion transport"/>
    <property type="evidence" value="ECO:0007669"/>
    <property type="project" value="UniProtKB-KW"/>
</dbReference>
<evidence type="ECO:0000256" key="10">
    <source>
        <dbReference type="ARBA" id="ARBA00023237"/>
    </source>
</evidence>
<keyword evidence="5 11" id="KW-0812">Transmembrane</keyword>
<keyword evidence="3 11" id="KW-1134">Transmembrane beta strand</keyword>
<evidence type="ECO:0000256" key="1">
    <source>
        <dbReference type="ARBA" id="ARBA00004571"/>
    </source>
</evidence>
<evidence type="ECO:0000256" key="3">
    <source>
        <dbReference type="ARBA" id="ARBA00022452"/>
    </source>
</evidence>
<dbReference type="PANTHER" id="PTHR32552:SF81">
    <property type="entry name" value="TONB-DEPENDENT OUTER MEMBRANE RECEPTOR"/>
    <property type="match status" value="1"/>
</dbReference>
<evidence type="ECO:0000259" key="16">
    <source>
        <dbReference type="Pfam" id="PF07715"/>
    </source>
</evidence>
<evidence type="ECO:0000313" key="17">
    <source>
        <dbReference type="EMBL" id="AYG95382.1"/>
    </source>
</evidence>
<dbReference type="PROSITE" id="PS52016">
    <property type="entry name" value="TONB_DEPENDENT_REC_3"/>
    <property type="match status" value="1"/>
</dbReference>
<dbReference type="Pfam" id="PF00593">
    <property type="entry name" value="TonB_dep_Rec_b-barrel"/>
    <property type="match status" value="1"/>
</dbReference>
<keyword evidence="4" id="KW-0410">Iron transport</keyword>
<feature type="chain" id="PRO_5019712750" evidence="14">
    <location>
        <begin position="24"/>
        <end position="747"/>
    </location>
</feature>
<feature type="domain" description="TonB-dependent receptor plug" evidence="16">
    <location>
        <begin position="51"/>
        <end position="158"/>
    </location>
</feature>
<evidence type="ECO:0000256" key="9">
    <source>
        <dbReference type="ARBA" id="ARBA00023136"/>
    </source>
</evidence>
<reference evidence="17 18" key="1">
    <citation type="submission" date="2018-10" db="EMBL/GenBank/DDBJ databases">
        <title>Complete genome sequence of Brevundimonas naejangsanensis BRV3.</title>
        <authorList>
            <person name="Berrios L."/>
            <person name="Ely B."/>
        </authorList>
    </citation>
    <scope>NUCLEOTIDE SEQUENCE [LARGE SCALE GENOMIC DNA]</scope>
    <source>
        <strain evidence="17 18">BRV3</strain>
    </source>
</reference>
<dbReference type="SUPFAM" id="SSF56935">
    <property type="entry name" value="Porins"/>
    <property type="match status" value="1"/>
</dbReference>
<organism evidence="17 18">
    <name type="scientific">Brevundimonas naejangsanensis</name>
    <dbReference type="NCBI Taxonomy" id="588932"/>
    <lineage>
        <taxon>Bacteria</taxon>
        <taxon>Pseudomonadati</taxon>
        <taxon>Pseudomonadota</taxon>
        <taxon>Alphaproteobacteria</taxon>
        <taxon>Caulobacterales</taxon>
        <taxon>Caulobacteraceae</taxon>
        <taxon>Brevundimonas</taxon>
    </lineage>
</organism>
<sequence length="747" mass="82625">MKKYILASSVSLLTISFCTVASAQSGTRSEQQATRVDEVIVTAQRREQASQDVGVSLSVVGGEQLDEKGISVVNDLENAVPNMEVDSQFGGGQPQFRIRGIGAREYSSNNASTVGIYVDEVAHPYTVTTQGALFDIARMEVLRGPQGTLYGRNTTGGAVNIITYAPTADFRAGFNAEYGTFDRFKVEGYVSGQIAPNLLGRLAAVTEQGGAWQYHRDTGEKLGDLDKSAIRGRLTWDASETVTVDLAATYSIDKSDGRGFRLLGPYKVANGSVTYPKDTAWRITGWGISQRLADVAGVSTDAKPFRDNDGFDVNARIKADLGWADLSSITAYQTFSRKEYNDWDGTRFQESDVYFYNDINVFAQELRLSSTSDGPLQWMVGAHYADESIDGGFYTEFRGSTPPNYLSSLINTAYDQSVSAFGLFTHNSYQVNDRLNLILGLRWEKEERELTSRGTYTAPALPPAPQTFDTTMEEVTGRTGLEYKLTDDALFYASVARGVKSGGFTTYNSPNSQAARPFKPEIVSAYEAGVKSDLFDRRLRLNGALFYYDYKDQQVQGIEFDRTAGRLGKITNVPKSHIWGGEVELVWAPINGLTITQNLGYKTGKYDEYFAVDSAATVAANPPDGPWDIIISNDRSGERLSFPKMNYGGSVGYDWDMAGWELRAETNYNYRDELYSVSSASIIDAYWLWNANFSVSPAGANWRAGLWVRNMFNTYYEETRNGFNSSSRPTTSPSQGRTFGVRLSMDF</sequence>
<dbReference type="Gene3D" id="2.40.170.20">
    <property type="entry name" value="TonB-dependent receptor, beta-barrel domain"/>
    <property type="match status" value="1"/>
</dbReference>
<dbReference type="GO" id="GO:0009279">
    <property type="term" value="C:cell outer membrane"/>
    <property type="evidence" value="ECO:0007669"/>
    <property type="project" value="UniProtKB-SubCell"/>
</dbReference>
<keyword evidence="2 11" id="KW-0813">Transport</keyword>
<dbReference type="OrthoDB" id="7455607at2"/>
<evidence type="ECO:0000256" key="14">
    <source>
        <dbReference type="SAM" id="SignalP"/>
    </source>
</evidence>
<dbReference type="EMBL" id="CP032707">
    <property type="protein sequence ID" value="AYG95382.1"/>
    <property type="molecule type" value="Genomic_DNA"/>
</dbReference>
<proteinExistence type="inferred from homology"/>
<name>A0A494RMX9_9CAUL</name>
<dbReference type="PANTHER" id="PTHR32552">
    <property type="entry name" value="FERRICHROME IRON RECEPTOR-RELATED"/>
    <property type="match status" value="1"/>
</dbReference>
<keyword evidence="10 11" id="KW-0998">Cell outer membrane</keyword>
<keyword evidence="7" id="KW-0406">Ion transport</keyword>
<evidence type="ECO:0000256" key="7">
    <source>
        <dbReference type="ARBA" id="ARBA00023065"/>
    </source>
</evidence>
<dbReference type="InterPro" id="IPR000531">
    <property type="entry name" value="Beta-barrel_TonB"/>
</dbReference>
<comment type="similarity">
    <text evidence="11 12">Belongs to the TonB-dependent receptor family.</text>
</comment>
<dbReference type="InterPro" id="IPR036942">
    <property type="entry name" value="Beta-barrel_TonB_sf"/>
</dbReference>
<keyword evidence="6" id="KW-0408">Iron</keyword>
<evidence type="ECO:0000256" key="12">
    <source>
        <dbReference type="RuleBase" id="RU003357"/>
    </source>
</evidence>
<dbReference type="Pfam" id="PF07715">
    <property type="entry name" value="Plug"/>
    <property type="match status" value="1"/>
</dbReference>
<evidence type="ECO:0000256" key="4">
    <source>
        <dbReference type="ARBA" id="ARBA00022496"/>
    </source>
</evidence>